<comment type="caution">
    <text evidence="3">The sequence shown here is derived from an EMBL/GenBank/DDBJ whole genome shotgun (WGS) entry which is preliminary data.</text>
</comment>
<name>A0A4Z2BKQ6_9TELE</name>
<dbReference type="Proteomes" id="UP000516260">
    <property type="component" value="Chromosome 21"/>
</dbReference>
<evidence type="ECO:0000256" key="1">
    <source>
        <dbReference type="SAM" id="Phobius"/>
    </source>
</evidence>
<dbReference type="EMBL" id="SWLE01000014">
    <property type="protein sequence ID" value="TNM92337.1"/>
    <property type="molecule type" value="Genomic_DNA"/>
</dbReference>
<sequence>MLLPWCHRKAQGPVEYFEGICVPDSCSEDELETLVLHATLQMGGMSLIPPLPSILVNETTQELVSIRCLSSTIVPQASDIVCLSVKPLVCSVCEHAVVYEGGTLKYISSSRFVCCVMVAIPLAATLFAAIIKWRRNKEVSPSAKSSCLHSELNLYGTMKSITHLRHCFVLLSQTPPVLVTLLRAGCPDGSRPSLYESTSQGVFSTSSAIQGQSYSSLNGIRVLSLFWIMSGHSTELILAGLDNSQTWIKAVVSSPLYVLSLGGPFFLAVDTFLLLGGLLSARSLLGAIDRDEDRLSPRLVAVYLLNRIKRIQPLHVFITLLTTGIVSLVQWGPYWFPFVDIIMDCKSYWWANVVLVSNIIPVQQICVPWTWYLSLDFQCYLTTPLLVYFYRLNQGVFTVVAGGLLLSTTIASAAVTALMQLPVFQPSTTENEHYLLSYYLKPHTRYGPFLIGILTGMYLKRRKGPLVKQKWQAALGWLLCFSLMAALVQLAYVLKETPPYPSTAHALYQGLHRCVWVLAVTWIILACEDGYGGKMCILNREQITSLLGSISIYFLVFAGFIQSLMTLSIWVPLSNISFACYLIHPLFILIYLGWQETPIHYTDLNFMYLFFGHLVLSLGVSFALHLLIERPFLLLKLRSTQR</sequence>
<dbReference type="PANTHER" id="PTHR11161">
    <property type="entry name" value="O-ACYLTRANSFERASE"/>
    <property type="match status" value="1"/>
</dbReference>
<keyword evidence="1" id="KW-1133">Transmembrane helix</keyword>
<dbReference type="PANTHER" id="PTHR11161:SF0">
    <property type="entry name" value="O-ACYLTRANSFERASE LIKE PROTEIN"/>
    <property type="match status" value="1"/>
</dbReference>
<feature type="domain" description="Acyltransferase 3" evidence="2">
    <location>
        <begin position="215"/>
        <end position="625"/>
    </location>
</feature>
<feature type="transmembrane region" description="Helical" evidence="1">
    <location>
        <begin position="314"/>
        <end position="336"/>
    </location>
</feature>
<evidence type="ECO:0000259" key="2">
    <source>
        <dbReference type="Pfam" id="PF01757"/>
    </source>
</evidence>
<gene>
    <name evidence="3" type="ORF">fugu_019349</name>
</gene>
<feature type="transmembrane region" description="Helical" evidence="1">
    <location>
        <begin position="546"/>
        <end position="570"/>
    </location>
</feature>
<keyword evidence="1" id="KW-0472">Membrane</keyword>
<feature type="transmembrane region" description="Helical" evidence="1">
    <location>
        <begin position="222"/>
        <end position="241"/>
    </location>
</feature>
<evidence type="ECO:0000313" key="4">
    <source>
        <dbReference type="Proteomes" id="UP000516260"/>
    </source>
</evidence>
<feature type="transmembrane region" description="Helical" evidence="1">
    <location>
        <begin position="396"/>
        <end position="423"/>
    </location>
</feature>
<feature type="transmembrane region" description="Helical" evidence="1">
    <location>
        <begin position="506"/>
        <end position="525"/>
    </location>
</feature>
<dbReference type="GO" id="GO:0016747">
    <property type="term" value="F:acyltransferase activity, transferring groups other than amino-acyl groups"/>
    <property type="evidence" value="ECO:0007669"/>
    <property type="project" value="InterPro"/>
</dbReference>
<feature type="transmembrane region" description="Helical" evidence="1">
    <location>
        <begin position="110"/>
        <end position="131"/>
    </location>
</feature>
<feature type="transmembrane region" description="Helical" evidence="1">
    <location>
        <begin position="576"/>
        <end position="594"/>
    </location>
</feature>
<feature type="transmembrane region" description="Helical" evidence="1">
    <location>
        <begin position="443"/>
        <end position="459"/>
    </location>
</feature>
<accession>A0A4Z2BKQ6</accession>
<keyword evidence="4" id="KW-1185">Reference proteome</keyword>
<protein>
    <recommendedName>
        <fullName evidence="2">Acyltransferase 3 domain-containing protein</fullName>
    </recommendedName>
</protein>
<feature type="transmembrane region" description="Helical" evidence="1">
    <location>
        <begin position="348"/>
        <end position="375"/>
    </location>
</feature>
<keyword evidence="1" id="KW-0812">Transmembrane</keyword>
<feature type="transmembrane region" description="Helical" evidence="1">
    <location>
        <begin position="606"/>
        <end position="628"/>
    </location>
</feature>
<proteinExistence type="predicted"/>
<feature type="transmembrane region" description="Helical" evidence="1">
    <location>
        <begin position="471"/>
        <end position="494"/>
    </location>
</feature>
<reference evidence="3 4" key="1">
    <citation type="submission" date="2019-04" db="EMBL/GenBank/DDBJ databases">
        <title>The sequence and de novo assembly of Takifugu bimaculatus genome using PacBio and Hi-C technologies.</title>
        <authorList>
            <person name="Xu P."/>
            <person name="Liu B."/>
            <person name="Zhou Z."/>
        </authorList>
    </citation>
    <scope>NUCLEOTIDE SEQUENCE [LARGE SCALE GENOMIC DNA]</scope>
    <source>
        <strain evidence="3">TB-2018</strain>
        <tissue evidence="3">Muscle</tissue>
    </source>
</reference>
<dbReference type="AlphaFoldDB" id="A0A4Z2BKQ6"/>
<evidence type="ECO:0000313" key="3">
    <source>
        <dbReference type="EMBL" id="TNM92337.1"/>
    </source>
</evidence>
<dbReference type="InterPro" id="IPR002656">
    <property type="entry name" value="Acyl_transf_3_dom"/>
</dbReference>
<feature type="transmembrane region" description="Helical" evidence="1">
    <location>
        <begin position="261"/>
        <end position="281"/>
    </location>
</feature>
<dbReference type="InterPro" id="IPR052728">
    <property type="entry name" value="O2_lipid_transport_reg"/>
</dbReference>
<organism evidence="3 4">
    <name type="scientific">Takifugu bimaculatus</name>
    <dbReference type="NCBI Taxonomy" id="433685"/>
    <lineage>
        <taxon>Eukaryota</taxon>
        <taxon>Metazoa</taxon>
        <taxon>Chordata</taxon>
        <taxon>Craniata</taxon>
        <taxon>Vertebrata</taxon>
        <taxon>Euteleostomi</taxon>
        <taxon>Actinopterygii</taxon>
        <taxon>Neopterygii</taxon>
        <taxon>Teleostei</taxon>
        <taxon>Neoteleostei</taxon>
        <taxon>Acanthomorphata</taxon>
        <taxon>Eupercaria</taxon>
        <taxon>Tetraodontiformes</taxon>
        <taxon>Tetradontoidea</taxon>
        <taxon>Tetraodontidae</taxon>
        <taxon>Takifugu</taxon>
    </lineage>
</organism>
<dbReference type="Pfam" id="PF01757">
    <property type="entry name" value="Acyl_transf_3"/>
    <property type="match status" value="1"/>
</dbReference>